<dbReference type="RefSeq" id="WP_110671698.1">
    <property type="nucleotide sequence ID" value="NZ_PYBW01000083.1"/>
</dbReference>
<gene>
    <name evidence="1" type="ORF">C7C46_22410</name>
</gene>
<reference evidence="1 2" key="1">
    <citation type="submission" date="2018-03" db="EMBL/GenBank/DDBJ databases">
        <title>Bioinformatic expansion and discovery of thiopeptide antibiotics.</title>
        <authorList>
            <person name="Schwalen C.J."/>
            <person name="Hudson G.A."/>
            <person name="Mitchell D.A."/>
        </authorList>
    </citation>
    <scope>NUCLEOTIDE SEQUENCE [LARGE SCALE GENOMIC DNA]</scope>
    <source>
        <strain evidence="1 2">ATCC 21389</strain>
    </source>
</reference>
<evidence type="ECO:0000313" key="1">
    <source>
        <dbReference type="EMBL" id="PYC76395.1"/>
    </source>
</evidence>
<protein>
    <submittedName>
        <fullName evidence="1">Uncharacterized protein</fullName>
    </submittedName>
</protein>
<sequence>MHDNCQPASSAAAADRLRLAVNALAEFPSRAGSENVAGRTGAVAQLCRAVGTAMDSLVVRTAAGAAEEGRTTGRMRAAGADHHARLQRALAPAQAAPARAEAR</sequence>
<dbReference type="AlphaFoldDB" id="A0A2V4MY53"/>
<dbReference type="Proteomes" id="UP000248039">
    <property type="component" value="Unassembled WGS sequence"/>
</dbReference>
<evidence type="ECO:0000313" key="2">
    <source>
        <dbReference type="Proteomes" id="UP000248039"/>
    </source>
</evidence>
<accession>A0A2V4MY53</accession>
<proteinExistence type="predicted"/>
<dbReference type="EMBL" id="PYBW01000083">
    <property type="protein sequence ID" value="PYC76395.1"/>
    <property type="molecule type" value="Genomic_DNA"/>
</dbReference>
<name>A0A2V4MY53_9ACTN</name>
<organism evidence="1 2">
    <name type="scientific">Streptomyces tateyamensis</name>
    <dbReference type="NCBI Taxonomy" id="565073"/>
    <lineage>
        <taxon>Bacteria</taxon>
        <taxon>Bacillati</taxon>
        <taxon>Actinomycetota</taxon>
        <taxon>Actinomycetes</taxon>
        <taxon>Kitasatosporales</taxon>
        <taxon>Streptomycetaceae</taxon>
        <taxon>Streptomyces</taxon>
    </lineage>
</organism>
<comment type="caution">
    <text evidence="1">The sequence shown here is derived from an EMBL/GenBank/DDBJ whole genome shotgun (WGS) entry which is preliminary data.</text>
</comment>
<keyword evidence="2" id="KW-1185">Reference proteome</keyword>